<dbReference type="EMBL" id="JARKIE010000068">
    <property type="protein sequence ID" value="KAJ7689944.1"/>
    <property type="molecule type" value="Genomic_DNA"/>
</dbReference>
<evidence type="ECO:0000256" key="1">
    <source>
        <dbReference type="SAM" id="MobiDB-lite"/>
    </source>
</evidence>
<proteinExistence type="predicted"/>
<evidence type="ECO:0000313" key="3">
    <source>
        <dbReference type="EMBL" id="KAJ7689944.1"/>
    </source>
</evidence>
<name>A0AAD7DFN2_MYCRO</name>
<sequence length="603" mass="69241">MFPILIDIFAFTCNANRELISVLCRLGISVSYSMILAQLHVLAADSNTQLRLLGAFDPEIGPQFFLLFDNVNKMKRAWRASLGHQDEVKNGTASTAIRLEGLKDDIDWAHIRGVGMGFVLRIWLKYIVFLVCHKAAVEELFTSKRKKHRLKLRKSDIYSTRLTGIEESTTVGAAAVLWNLVIGQMRIIPTMLYRWMIMICGDQLSIDRIRKIKEYTQKYGDPFQRHEWVLPSFQLWHLKWNWQKNIFKLHLHPELGKNIFGLHPDCEKLERKFNPENRIIIPDITFWRTGVKYGPEVKLTDAVSMYLSPEGKLLDCSFERLQELAKKAYLRYMCTSAAENALGHSDRDPEIYGEAWNANPDVEMDSEDETQEMPPLVSIGSSPKPPPSKKRKTRAKASAQPGRNFSGGDQVMVTFCHFMRVTFWYLEVCAAIAEGDIGRVFEIIKACCPFGPHIYLTKHSQVLRFSFWGAGSTNYGNELLELACNFLYKWSDDLWMTVLENYLVNSTGRIGHWFELDLLQEHFNFGIKNLFNSKSHDFDGKHLSEAVGLNITGISSMRERFPALFGLKKNGQKHRKVSAVDDINTLGAHFHKEHILQWESGRN</sequence>
<feature type="domain" description="DUF6589" evidence="2">
    <location>
        <begin position="104"/>
        <end position="574"/>
    </location>
</feature>
<evidence type="ECO:0000313" key="4">
    <source>
        <dbReference type="Proteomes" id="UP001221757"/>
    </source>
</evidence>
<accession>A0AAD7DFN2</accession>
<organism evidence="3 4">
    <name type="scientific">Mycena rosella</name>
    <name type="common">Pink bonnet</name>
    <name type="synonym">Agaricus rosellus</name>
    <dbReference type="NCBI Taxonomy" id="1033263"/>
    <lineage>
        <taxon>Eukaryota</taxon>
        <taxon>Fungi</taxon>
        <taxon>Dikarya</taxon>
        <taxon>Basidiomycota</taxon>
        <taxon>Agaricomycotina</taxon>
        <taxon>Agaricomycetes</taxon>
        <taxon>Agaricomycetidae</taxon>
        <taxon>Agaricales</taxon>
        <taxon>Marasmiineae</taxon>
        <taxon>Mycenaceae</taxon>
        <taxon>Mycena</taxon>
    </lineage>
</organism>
<feature type="region of interest" description="Disordered" evidence="1">
    <location>
        <begin position="363"/>
        <end position="403"/>
    </location>
</feature>
<gene>
    <name evidence="3" type="ORF">B0H17DRAFT_1331568</name>
</gene>
<dbReference type="Proteomes" id="UP001221757">
    <property type="component" value="Unassembled WGS sequence"/>
</dbReference>
<dbReference type="Pfam" id="PF20231">
    <property type="entry name" value="DUF6589"/>
    <property type="match status" value="1"/>
</dbReference>
<keyword evidence="4" id="KW-1185">Reference proteome</keyword>
<protein>
    <recommendedName>
        <fullName evidence="2">DUF6589 domain-containing protein</fullName>
    </recommendedName>
</protein>
<dbReference type="InterPro" id="IPR046496">
    <property type="entry name" value="DUF6589"/>
</dbReference>
<reference evidence="3" key="1">
    <citation type="submission" date="2023-03" db="EMBL/GenBank/DDBJ databases">
        <title>Massive genome expansion in bonnet fungi (Mycena s.s.) driven by repeated elements and novel gene families across ecological guilds.</title>
        <authorList>
            <consortium name="Lawrence Berkeley National Laboratory"/>
            <person name="Harder C.B."/>
            <person name="Miyauchi S."/>
            <person name="Viragh M."/>
            <person name="Kuo A."/>
            <person name="Thoen E."/>
            <person name="Andreopoulos B."/>
            <person name="Lu D."/>
            <person name="Skrede I."/>
            <person name="Drula E."/>
            <person name="Henrissat B."/>
            <person name="Morin E."/>
            <person name="Kohler A."/>
            <person name="Barry K."/>
            <person name="LaButti K."/>
            <person name="Morin E."/>
            <person name="Salamov A."/>
            <person name="Lipzen A."/>
            <person name="Mereny Z."/>
            <person name="Hegedus B."/>
            <person name="Baldrian P."/>
            <person name="Stursova M."/>
            <person name="Weitz H."/>
            <person name="Taylor A."/>
            <person name="Grigoriev I.V."/>
            <person name="Nagy L.G."/>
            <person name="Martin F."/>
            <person name="Kauserud H."/>
        </authorList>
    </citation>
    <scope>NUCLEOTIDE SEQUENCE</scope>
    <source>
        <strain evidence="3">CBHHK067</strain>
    </source>
</reference>
<dbReference type="AlphaFoldDB" id="A0AAD7DFN2"/>
<comment type="caution">
    <text evidence="3">The sequence shown here is derived from an EMBL/GenBank/DDBJ whole genome shotgun (WGS) entry which is preliminary data.</text>
</comment>
<evidence type="ECO:0000259" key="2">
    <source>
        <dbReference type="Pfam" id="PF20231"/>
    </source>
</evidence>